<dbReference type="Proteomes" id="UP000053259">
    <property type="component" value="Unassembled WGS sequence"/>
</dbReference>
<keyword evidence="3" id="KW-1185">Reference proteome</keyword>
<dbReference type="EMBL" id="KN847531">
    <property type="protein sequence ID" value="KIW08011.1"/>
    <property type="molecule type" value="Genomic_DNA"/>
</dbReference>
<dbReference type="PANTHER" id="PTHR39219">
    <property type="entry name" value="ER MEMBRANE PROTEIN COMPLEX SUBUNIT 10"/>
    <property type="match status" value="1"/>
</dbReference>
<name>A0A0D1XZ24_9PEZI</name>
<dbReference type="HOGENOM" id="CLU_071095_0_0_1"/>
<evidence type="ECO:0000256" key="1">
    <source>
        <dbReference type="SAM" id="SignalP"/>
    </source>
</evidence>
<evidence type="ECO:0000313" key="3">
    <source>
        <dbReference type="Proteomes" id="UP000053259"/>
    </source>
</evidence>
<dbReference type="Pfam" id="PF21203">
    <property type="entry name" value="ECM10"/>
    <property type="match status" value="1"/>
</dbReference>
<proteinExistence type="predicted"/>
<dbReference type="OrthoDB" id="1894652at2759"/>
<reference evidence="2 3" key="1">
    <citation type="submission" date="2015-01" db="EMBL/GenBank/DDBJ databases">
        <title>The Genome Sequence of Ochroconis gallopava CBS43764.</title>
        <authorList>
            <consortium name="The Broad Institute Genomics Platform"/>
            <person name="Cuomo C."/>
            <person name="de Hoog S."/>
            <person name="Gorbushina A."/>
            <person name="Stielow B."/>
            <person name="Teixiera M."/>
            <person name="Abouelleil A."/>
            <person name="Chapman S.B."/>
            <person name="Priest M."/>
            <person name="Young S.K."/>
            <person name="Wortman J."/>
            <person name="Nusbaum C."/>
            <person name="Birren B."/>
        </authorList>
    </citation>
    <scope>NUCLEOTIDE SEQUENCE [LARGE SCALE GENOMIC DNA]</scope>
    <source>
        <strain evidence="2 3">CBS 43764</strain>
    </source>
</reference>
<feature type="chain" id="PRO_5002236638" description="ER membrane protein complex subunit 10" evidence="1">
    <location>
        <begin position="20"/>
        <end position="190"/>
    </location>
</feature>
<dbReference type="InParanoid" id="A0A0D1XZ24"/>
<evidence type="ECO:0000313" key="2">
    <source>
        <dbReference type="EMBL" id="KIW08011.1"/>
    </source>
</evidence>
<sequence length="190" mass="20579">MMILHLISLFVINFPAVLAASPPITIYAWPLSAPSPKPFAEIVLPSATDGTAEVRTKNIPNVSDGEIVRLGILDDKKAWSGIATSADSFRPGIAQRLSLHTNTEGQVVHIGFSSFKAVPQNKGIQGDDIFVEIVPIQMGVQPVLNKPVILNAEGKVDKPGQEDNRTFLQKYWWAILLFLVLQLAAGGGKE</sequence>
<dbReference type="RefSeq" id="XP_016217880.1">
    <property type="nucleotide sequence ID" value="XM_016353785.1"/>
</dbReference>
<evidence type="ECO:0008006" key="4">
    <source>
        <dbReference type="Google" id="ProtNLM"/>
    </source>
</evidence>
<gene>
    <name evidence="2" type="ORF">PV09_00957</name>
</gene>
<organism evidence="2 3">
    <name type="scientific">Verruconis gallopava</name>
    <dbReference type="NCBI Taxonomy" id="253628"/>
    <lineage>
        <taxon>Eukaryota</taxon>
        <taxon>Fungi</taxon>
        <taxon>Dikarya</taxon>
        <taxon>Ascomycota</taxon>
        <taxon>Pezizomycotina</taxon>
        <taxon>Dothideomycetes</taxon>
        <taxon>Pleosporomycetidae</taxon>
        <taxon>Venturiales</taxon>
        <taxon>Sympoventuriaceae</taxon>
        <taxon>Verruconis</taxon>
    </lineage>
</organism>
<dbReference type="AlphaFoldDB" id="A0A0D1XZ24"/>
<accession>A0A0D1XZ24</accession>
<feature type="signal peptide" evidence="1">
    <location>
        <begin position="1"/>
        <end position="19"/>
    </location>
</feature>
<dbReference type="VEuPathDB" id="FungiDB:PV09_00957"/>
<dbReference type="PANTHER" id="PTHR39219:SF1">
    <property type="entry name" value="ER MEMBRANE PROTEIN COMPLEX SUBUNIT 10"/>
    <property type="match status" value="1"/>
</dbReference>
<dbReference type="GeneID" id="27308930"/>
<protein>
    <recommendedName>
        <fullName evidence="4">ER membrane protein complex subunit 10</fullName>
    </recommendedName>
</protein>
<keyword evidence="1" id="KW-0732">Signal</keyword>
<dbReference type="STRING" id="253628.A0A0D1XZ24"/>